<dbReference type="InterPro" id="IPR050966">
    <property type="entry name" value="Glutamyl_endopeptidase"/>
</dbReference>
<dbReference type="PROSITE" id="PS00135">
    <property type="entry name" value="TRYPSIN_SER"/>
    <property type="match status" value="1"/>
</dbReference>
<evidence type="ECO:0000259" key="7">
    <source>
        <dbReference type="Pfam" id="PF00089"/>
    </source>
</evidence>
<proteinExistence type="inferred from homology"/>
<dbReference type="InterPro" id="IPR009003">
    <property type="entry name" value="Peptidase_S1_PA"/>
</dbReference>
<dbReference type="InterPro" id="IPR043504">
    <property type="entry name" value="Peptidase_S1_PA_chymotrypsin"/>
</dbReference>
<feature type="signal peptide" evidence="6">
    <location>
        <begin position="1"/>
        <end position="20"/>
    </location>
</feature>
<evidence type="ECO:0000256" key="6">
    <source>
        <dbReference type="RuleBase" id="RU004296"/>
    </source>
</evidence>
<keyword evidence="9" id="KW-1185">Reference proteome</keyword>
<keyword evidence="5 6" id="KW-0720">Serine protease</keyword>
<dbReference type="Gene3D" id="2.40.10.10">
    <property type="entry name" value="Trypsin-like serine proteases"/>
    <property type="match status" value="2"/>
</dbReference>
<dbReference type="PRINTS" id="PR00839">
    <property type="entry name" value="V8PROTEASE"/>
</dbReference>
<dbReference type="PANTHER" id="PTHR15462">
    <property type="entry name" value="SERINE PROTEASE"/>
    <property type="match status" value="1"/>
</dbReference>
<feature type="chain" id="PRO_5015371709" description="Serine protease" evidence="6">
    <location>
        <begin position="21"/>
        <end position="268"/>
    </location>
</feature>
<protein>
    <recommendedName>
        <fullName evidence="6">Serine protease</fullName>
        <ecNumber evidence="6">3.4.21.-</ecNumber>
    </recommendedName>
</protein>
<keyword evidence="2 6" id="KW-0645">Protease</keyword>
<gene>
    <name evidence="8" type="ORF">CQW29_20880</name>
</gene>
<reference evidence="8 9" key="1">
    <citation type="submission" date="2017-10" db="EMBL/GenBank/DDBJ databases">
        <title>Draft genome of two endophytic bacteria isolated from 'guarana' Paullinia cupana (Mart.) Ducke.</title>
        <authorList>
            <person name="Siqueira K.A."/>
            <person name="Liotti R.G."/>
            <person name="Mendes T.A."/>
            <person name="Soares M.A."/>
        </authorList>
    </citation>
    <scope>NUCLEOTIDE SEQUENCE [LARGE SCALE GENOMIC DNA]</scope>
    <source>
        <strain evidence="8 9">342</strain>
    </source>
</reference>
<dbReference type="GO" id="GO:0006508">
    <property type="term" value="P:proteolysis"/>
    <property type="evidence" value="ECO:0007669"/>
    <property type="project" value="UniProtKB-KW"/>
</dbReference>
<comment type="caution">
    <text evidence="8">The sequence shown here is derived from an EMBL/GenBank/DDBJ whole genome shotgun (WGS) entry which is preliminary data.</text>
</comment>
<evidence type="ECO:0000256" key="2">
    <source>
        <dbReference type="ARBA" id="ARBA00022670"/>
    </source>
</evidence>
<dbReference type="AlphaFoldDB" id="A0A2S9I6S7"/>
<dbReference type="Proteomes" id="UP000239181">
    <property type="component" value="Unassembled WGS sequence"/>
</dbReference>
<feature type="domain" description="Peptidase S1" evidence="7">
    <location>
        <begin position="45"/>
        <end position="240"/>
    </location>
</feature>
<evidence type="ECO:0000256" key="4">
    <source>
        <dbReference type="ARBA" id="ARBA00022801"/>
    </source>
</evidence>
<dbReference type="PANTHER" id="PTHR15462:SF8">
    <property type="entry name" value="SERINE PROTEASE"/>
    <property type="match status" value="1"/>
</dbReference>
<dbReference type="OrthoDB" id="267336at2"/>
<dbReference type="EMBL" id="PDET01000018">
    <property type="protein sequence ID" value="PRD13481.1"/>
    <property type="molecule type" value="Genomic_DNA"/>
</dbReference>
<sequence>MRLTAVLLMGFLSFSFCTHADDDAQSEADTKTLFFGKDDRLPVSNTASQPWEAIGQLETASGNLCSATLISPHLALTAGHCLLAPPGKLDKAIALRFVAGNNGKWRYEIHDIEGRVNPTLGKKLKADGDGWIVPASAAPYDFGLIILRNPPSGILPLPLFAGTRSEMTAALKATGRKVTQAGYPEDHLDTLYSHNDCLITGWAQKTVLSHQCDTLPGDSGSPLLLKVNGDWQLIAVQSSAPAPKDRYLADNRAIAVTAFRDSLEELAK</sequence>
<keyword evidence="4 6" id="KW-0378">Hydrolase</keyword>
<name>A0A2S9I6S7_9GAMM</name>
<dbReference type="InterPro" id="IPR033116">
    <property type="entry name" value="TRYPSIN_SER"/>
</dbReference>
<evidence type="ECO:0000313" key="8">
    <source>
        <dbReference type="EMBL" id="PRD13481.1"/>
    </source>
</evidence>
<dbReference type="GO" id="GO:0004252">
    <property type="term" value="F:serine-type endopeptidase activity"/>
    <property type="evidence" value="ECO:0007669"/>
    <property type="project" value="InterPro"/>
</dbReference>
<evidence type="ECO:0000256" key="5">
    <source>
        <dbReference type="ARBA" id="ARBA00022825"/>
    </source>
</evidence>
<evidence type="ECO:0000256" key="3">
    <source>
        <dbReference type="ARBA" id="ARBA00022729"/>
    </source>
</evidence>
<organism evidence="8 9">
    <name type="scientific">Pantoea coffeiphila</name>
    <dbReference type="NCBI Taxonomy" id="1465635"/>
    <lineage>
        <taxon>Bacteria</taxon>
        <taxon>Pseudomonadati</taxon>
        <taxon>Pseudomonadota</taxon>
        <taxon>Gammaproteobacteria</taxon>
        <taxon>Enterobacterales</taxon>
        <taxon>Erwiniaceae</taxon>
        <taxon>Pantoea</taxon>
    </lineage>
</organism>
<evidence type="ECO:0000256" key="1">
    <source>
        <dbReference type="ARBA" id="ARBA00008764"/>
    </source>
</evidence>
<dbReference type="RefSeq" id="WP_105594662.1">
    <property type="nucleotide sequence ID" value="NZ_PDET01000018.1"/>
</dbReference>
<dbReference type="Pfam" id="PF00089">
    <property type="entry name" value="Trypsin"/>
    <property type="match status" value="1"/>
</dbReference>
<dbReference type="InterPro" id="IPR018114">
    <property type="entry name" value="TRYPSIN_HIS"/>
</dbReference>
<dbReference type="EC" id="3.4.21.-" evidence="6"/>
<evidence type="ECO:0000313" key="9">
    <source>
        <dbReference type="Proteomes" id="UP000239181"/>
    </source>
</evidence>
<dbReference type="InterPro" id="IPR008256">
    <property type="entry name" value="Peptidase_S1B"/>
</dbReference>
<dbReference type="InterPro" id="IPR001254">
    <property type="entry name" value="Trypsin_dom"/>
</dbReference>
<accession>A0A2S9I6S7</accession>
<dbReference type="PROSITE" id="PS00134">
    <property type="entry name" value="TRYPSIN_HIS"/>
    <property type="match status" value="1"/>
</dbReference>
<comment type="similarity">
    <text evidence="1 6">Belongs to the peptidase S1B family.</text>
</comment>
<dbReference type="SUPFAM" id="SSF50494">
    <property type="entry name" value="Trypsin-like serine proteases"/>
    <property type="match status" value="1"/>
</dbReference>
<keyword evidence="3 6" id="KW-0732">Signal</keyword>